<evidence type="ECO:0000313" key="1">
    <source>
        <dbReference type="EMBL" id="NMW32149.1"/>
    </source>
</evidence>
<proteinExistence type="predicted"/>
<reference evidence="1 2" key="1">
    <citation type="submission" date="2020-04" db="EMBL/GenBank/DDBJ databases">
        <authorList>
            <person name="Liu A."/>
        </authorList>
    </citation>
    <scope>NUCLEOTIDE SEQUENCE [LARGE SCALE GENOMIC DNA]</scope>
    <source>
        <strain evidence="1 2">RZ02</strain>
    </source>
</reference>
<comment type="caution">
    <text evidence="1">The sequence shown here is derived from an EMBL/GenBank/DDBJ whole genome shotgun (WGS) entry which is preliminary data.</text>
</comment>
<gene>
    <name evidence="1" type="ORF">HKD42_08760</name>
</gene>
<dbReference type="Proteomes" id="UP000561181">
    <property type="component" value="Unassembled WGS sequence"/>
</dbReference>
<dbReference type="Gene3D" id="3.30.1490.20">
    <property type="entry name" value="ATP-grasp fold, A domain"/>
    <property type="match status" value="1"/>
</dbReference>
<evidence type="ECO:0000313" key="2">
    <source>
        <dbReference type="Proteomes" id="UP000561181"/>
    </source>
</evidence>
<evidence type="ECO:0008006" key="3">
    <source>
        <dbReference type="Google" id="ProtNLM"/>
    </source>
</evidence>
<organism evidence="1 2">
    <name type="scientific">Pontixanthobacter rizhaonensis</name>
    <dbReference type="NCBI Taxonomy" id="2730337"/>
    <lineage>
        <taxon>Bacteria</taxon>
        <taxon>Pseudomonadati</taxon>
        <taxon>Pseudomonadota</taxon>
        <taxon>Alphaproteobacteria</taxon>
        <taxon>Sphingomonadales</taxon>
        <taxon>Erythrobacteraceae</taxon>
        <taxon>Pontixanthobacter</taxon>
    </lineage>
</organism>
<dbReference type="InterPro" id="IPR013815">
    <property type="entry name" value="ATP_grasp_subdomain_1"/>
</dbReference>
<dbReference type="GO" id="GO:0005524">
    <property type="term" value="F:ATP binding"/>
    <property type="evidence" value="ECO:0007669"/>
    <property type="project" value="InterPro"/>
</dbReference>
<dbReference type="Gene3D" id="3.40.50.20">
    <property type="match status" value="1"/>
</dbReference>
<dbReference type="PANTHER" id="PTHR39217:SF1">
    <property type="entry name" value="GLUTATHIONE SYNTHETASE"/>
    <property type="match status" value="1"/>
</dbReference>
<dbReference type="SUPFAM" id="SSF56059">
    <property type="entry name" value="Glutathione synthetase ATP-binding domain-like"/>
    <property type="match status" value="1"/>
</dbReference>
<protein>
    <recommendedName>
        <fullName evidence="3">Prokaryotic glutathione synthetase ATP-binding domain-containing protein</fullName>
    </recommendedName>
</protein>
<keyword evidence="2" id="KW-1185">Reference proteome</keyword>
<dbReference type="EMBL" id="JABCRE010000003">
    <property type="protein sequence ID" value="NMW32149.1"/>
    <property type="molecule type" value="Genomic_DNA"/>
</dbReference>
<dbReference type="PANTHER" id="PTHR39217">
    <property type="match status" value="1"/>
</dbReference>
<sequence>MKIGFLACPETMPSHAERRGDAFEHDLQMAALRPAFAEGGMALEEIEWRAPLAGFAGHSAVLLGTAWDYQDHAAEFLAKLEALENAGILVCNPPSLVRWNMDKSYLKELAERGARTIPTIWNEDPDGTAILAAFDHFDCDRLVVKRQIGAGGMGQHLFARDNPPASDWRMGHPAMMQPFLPAIQNEGELSFVFIDGEFSHAILKTSAAGEYRIQSLYGGKEAEFLPSEMDIEAATAIARKMPGETPIYARIDMLRADDGQLMVMEAEAIEPFLYPVQGPDLGKRLAAAIAKRLS</sequence>
<dbReference type="InterPro" id="IPR053191">
    <property type="entry name" value="DcsG_Biosynth_Enzyme"/>
</dbReference>
<accession>A0A848QMQ0</accession>
<name>A0A848QMQ0_9SPHN</name>
<dbReference type="Gene3D" id="3.30.470.20">
    <property type="entry name" value="ATP-grasp fold, B domain"/>
    <property type="match status" value="1"/>
</dbReference>
<dbReference type="AlphaFoldDB" id="A0A848QMQ0"/>